<dbReference type="PANTHER" id="PTHR13124:SF12">
    <property type="entry name" value="LARGE RIBOSOMAL SUBUNIT PROTEIN ML46"/>
    <property type="match status" value="1"/>
</dbReference>
<evidence type="ECO:0008006" key="3">
    <source>
        <dbReference type="Google" id="ProtNLM"/>
    </source>
</evidence>
<evidence type="ECO:0000313" key="2">
    <source>
        <dbReference type="Proteomes" id="UP000650467"/>
    </source>
</evidence>
<evidence type="ECO:0000313" key="1">
    <source>
        <dbReference type="EMBL" id="KAG2442358.1"/>
    </source>
</evidence>
<dbReference type="EMBL" id="JAEHOC010000004">
    <property type="protein sequence ID" value="KAG2442358.1"/>
    <property type="molecule type" value="Genomic_DNA"/>
</dbReference>
<comment type="caution">
    <text evidence="1">The sequence shown here is derived from an EMBL/GenBank/DDBJ whole genome shotgun (WGS) entry which is preliminary data.</text>
</comment>
<sequence>MPATTAADSSGKVSTMRRRLGDSLYLVVRGGPAAGGGSGGGEWAFPQAVNTGEESISDTAQRALYGTIGRNHPVFFIGNAPMGHVRALPAGTAFFMLAQAVDDPWDTQLLPGAAQEFAWVTKQELLGSYLADARLRELVSKML</sequence>
<reference evidence="1" key="1">
    <citation type="journal article" date="2020" name="bioRxiv">
        <title>Comparative genomics of Chlamydomonas.</title>
        <authorList>
            <person name="Craig R.J."/>
            <person name="Hasan A.R."/>
            <person name="Ness R.W."/>
            <person name="Keightley P.D."/>
        </authorList>
    </citation>
    <scope>NUCLEOTIDE SEQUENCE</scope>
    <source>
        <strain evidence="1">SAG 7.73</strain>
    </source>
</reference>
<dbReference type="InterPro" id="IPR015797">
    <property type="entry name" value="NUDIX_hydrolase-like_dom_sf"/>
</dbReference>
<dbReference type="Gene3D" id="3.90.79.10">
    <property type="entry name" value="Nucleoside Triphosphate Pyrophosphohydrolase"/>
    <property type="match status" value="1"/>
</dbReference>
<keyword evidence="2" id="KW-1185">Reference proteome</keyword>
<dbReference type="Proteomes" id="UP000650467">
    <property type="component" value="Unassembled WGS sequence"/>
</dbReference>
<dbReference type="FunFam" id="3.90.79.10:FF:000088">
    <property type="entry name" value="Mitochondrial ribosomal protein L17"/>
    <property type="match status" value="1"/>
</dbReference>
<dbReference type="GO" id="GO:0005762">
    <property type="term" value="C:mitochondrial large ribosomal subunit"/>
    <property type="evidence" value="ECO:0007669"/>
    <property type="project" value="TreeGrafter"/>
</dbReference>
<accession>A0A835TC10</accession>
<proteinExistence type="predicted"/>
<dbReference type="GO" id="GO:0003735">
    <property type="term" value="F:structural constituent of ribosome"/>
    <property type="evidence" value="ECO:0007669"/>
    <property type="project" value="InterPro"/>
</dbReference>
<dbReference type="AlphaFoldDB" id="A0A835TC10"/>
<dbReference type="InterPro" id="IPR040008">
    <property type="entry name" value="Ribosomal_mL46"/>
</dbReference>
<dbReference type="PANTHER" id="PTHR13124">
    <property type="entry name" value="39S RIBOSOMAL PROTEIN L46, MITOCHONDRIAL PRECURSOR-RELATED"/>
    <property type="match status" value="1"/>
</dbReference>
<name>A0A835TC10_CHLIN</name>
<organism evidence="1 2">
    <name type="scientific">Chlamydomonas incerta</name>
    <dbReference type="NCBI Taxonomy" id="51695"/>
    <lineage>
        <taxon>Eukaryota</taxon>
        <taxon>Viridiplantae</taxon>
        <taxon>Chlorophyta</taxon>
        <taxon>core chlorophytes</taxon>
        <taxon>Chlorophyceae</taxon>
        <taxon>CS clade</taxon>
        <taxon>Chlamydomonadales</taxon>
        <taxon>Chlamydomonadaceae</taxon>
        <taxon>Chlamydomonas</taxon>
    </lineage>
</organism>
<gene>
    <name evidence="1" type="ORF">HXX76_002444</name>
</gene>
<dbReference type="SUPFAM" id="SSF55811">
    <property type="entry name" value="Nudix"/>
    <property type="match status" value="1"/>
</dbReference>
<protein>
    <recommendedName>
        <fullName evidence="3">Nudix hydrolase domain-containing protein</fullName>
    </recommendedName>
</protein>
<dbReference type="OrthoDB" id="414075at2759"/>